<protein>
    <submittedName>
        <fullName evidence="2">Uncharacterized protein</fullName>
    </submittedName>
</protein>
<evidence type="ECO:0000256" key="1">
    <source>
        <dbReference type="SAM" id="MobiDB-lite"/>
    </source>
</evidence>
<proteinExistence type="predicted"/>
<accession>A0A2A6E200</accession>
<comment type="caution">
    <text evidence="2">The sequence shown here is derived from an EMBL/GenBank/DDBJ whole genome shotgun (WGS) entry which is preliminary data.</text>
</comment>
<evidence type="ECO:0000313" key="3">
    <source>
        <dbReference type="Proteomes" id="UP000243688"/>
    </source>
</evidence>
<feature type="region of interest" description="Disordered" evidence="1">
    <location>
        <begin position="37"/>
        <end position="60"/>
    </location>
</feature>
<gene>
    <name evidence="2" type="ORF">BLM47_04855</name>
</gene>
<dbReference type="EMBL" id="MOXJ01000008">
    <property type="protein sequence ID" value="PDO10839.1"/>
    <property type="molecule type" value="Genomic_DNA"/>
</dbReference>
<name>A0A2A6E200_9BACL</name>
<dbReference type="Proteomes" id="UP000243688">
    <property type="component" value="Unassembled WGS sequence"/>
</dbReference>
<dbReference type="AlphaFoldDB" id="A0A2A6E200"/>
<evidence type="ECO:0000313" key="2">
    <source>
        <dbReference type="EMBL" id="PDO10839.1"/>
    </source>
</evidence>
<organism evidence="2 3">
    <name type="scientific">Candidatus Reconcilbacillus cellulovorans</name>
    <dbReference type="NCBI Taxonomy" id="1906605"/>
    <lineage>
        <taxon>Bacteria</taxon>
        <taxon>Bacillati</taxon>
        <taxon>Bacillota</taxon>
        <taxon>Bacilli</taxon>
        <taxon>Bacillales</taxon>
        <taxon>Paenibacillaceae</taxon>
        <taxon>Candidatus Reconcilbacillus</taxon>
    </lineage>
</organism>
<sequence>MQIAIAVIRIQMITNLGSLNIGTTVFCRNRATTVSAGRTVAPGPAGPSAVMPEPTIPTPP</sequence>
<reference evidence="2 3" key="1">
    <citation type="submission" date="2016-12" db="EMBL/GenBank/DDBJ databases">
        <title>Candidatus Reconcilibacillus cellulovorans genome.</title>
        <authorList>
            <person name="Kolinko S."/>
            <person name="Wu Y.-W."/>
            <person name="Tachea F."/>
            <person name="Denzel E."/>
            <person name="Hiras J."/>
            <person name="Baecker N."/>
            <person name="Chan L.J."/>
            <person name="Eichorst S.A."/>
            <person name="Frey D."/>
            <person name="Adams P.D."/>
            <person name="Pray T."/>
            <person name="Tanjore D."/>
            <person name="Petzold C.J."/>
            <person name="Gladden J.M."/>
            <person name="Simmons B.A."/>
            <person name="Singer S.W."/>
        </authorList>
    </citation>
    <scope>NUCLEOTIDE SEQUENCE [LARGE SCALE GENOMIC DNA]</scope>
    <source>
        <strain evidence="2">JTherm</strain>
    </source>
</reference>